<reference evidence="1 2" key="1">
    <citation type="submission" date="2021-06" db="EMBL/GenBank/DDBJ databases">
        <authorList>
            <person name="Kallberg Y."/>
            <person name="Tangrot J."/>
            <person name="Rosling A."/>
        </authorList>
    </citation>
    <scope>NUCLEOTIDE SEQUENCE [LARGE SCALE GENOMIC DNA]</scope>
    <source>
        <strain evidence="1 2">120-4 pot B 10/14</strain>
    </source>
</reference>
<sequence length="62" mass="7662">LKQTEIEEYLKQHIRNPLSKDFICDRLKINKSIIKFNNIFYKLTDFQIRELIKTLQKYIENM</sequence>
<feature type="non-terminal residue" evidence="1">
    <location>
        <position position="62"/>
    </location>
</feature>
<proteinExistence type="predicted"/>
<gene>
    <name evidence="1" type="ORF">GMARGA_LOCUS40132</name>
</gene>
<evidence type="ECO:0000313" key="2">
    <source>
        <dbReference type="Proteomes" id="UP000789901"/>
    </source>
</evidence>
<comment type="caution">
    <text evidence="1">The sequence shown here is derived from an EMBL/GenBank/DDBJ whole genome shotgun (WGS) entry which is preliminary data.</text>
</comment>
<organism evidence="1 2">
    <name type="scientific">Gigaspora margarita</name>
    <dbReference type="NCBI Taxonomy" id="4874"/>
    <lineage>
        <taxon>Eukaryota</taxon>
        <taxon>Fungi</taxon>
        <taxon>Fungi incertae sedis</taxon>
        <taxon>Mucoromycota</taxon>
        <taxon>Glomeromycotina</taxon>
        <taxon>Glomeromycetes</taxon>
        <taxon>Diversisporales</taxon>
        <taxon>Gigasporaceae</taxon>
        <taxon>Gigaspora</taxon>
    </lineage>
</organism>
<protein>
    <submittedName>
        <fullName evidence="1">39784_t:CDS:1</fullName>
    </submittedName>
</protein>
<dbReference type="Proteomes" id="UP000789901">
    <property type="component" value="Unassembled WGS sequence"/>
</dbReference>
<dbReference type="EMBL" id="CAJVQB010100299">
    <property type="protein sequence ID" value="CAG8850272.1"/>
    <property type="molecule type" value="Genomic_DNA"/>
</dbReference>
<keyword evidence="2" id="KW-1185">Reference proteome</keyword>
<feature type="non-terminal residue" evidence="1">
    <location>
        <position position="1"/>
    </location>
</feature>
<accession>A0ABN7X7V6</accession>
<name>A0ABN7X7V6_GIGMA</name>
<evidence type="ECO:0000313" key="1">
    <source>
        <dbReference type="EMBL" id="CAG8850272.1"/>
    </source>
</evidence>